<proteinExistence type="predicted"/>
<dbReference type="GeneTree" id="ENSGT01130000281149"/>
<name>A0A3B5KRW8_9TELE</name>
<protein>
    <submittedName>
        <fullName evidence="1">Uncharacterized protein</fullName>
    </submittedName>
</protein>
<organism evidence="1 2">
    <name type="scientific">Xiphophorus couchianus</name>
    <name type="common">Monterrey platyfish</name>
    <dbReference type="NCBI Taxonomy" id="32473"/>
    <lineage>
        <taxon>Eukaryota</taxon>
        <taxon>Metazoa</taxon>
        <taxon>Chordata</taxon>
        <taxon>Craniata</taxon>
        <taxon>Vertebrata</taxon>
        <taxon>Euteleostomi</taxon>
        <taxon>Actinopterygii</taxon>
        <taxon>Neopterygii</taxon>
        <taxon>Teleostei</taxon>
        <taxon>Neoteleostei</taxon>
        <taxon>Acanthomorphata</taxon>
        <taxon>Ovalentaria</taxon>
        <taxon>Atherinomorphae</taxon>
        <taxon>Cyprinodontiformes</taxon>
        <taxon>Poeciliidae</taxon>
        <taxon>Poeciliinae</taxon>
        <taxon>Xiphophorus</taxon>
    </lineage>
</organism>
<keyword evidence="2" id="KW-1185">Reference proteome</keyword>
<reference evidence="1" key="1">
    <citation type="submission" date="2025-08" db="UniProtKB">
        <authorList>
            <consortium name="Ensembl"/>
        </authorList>
    </citation>
    <scope>IDENTIFICATION</scope>
</reference>
<reference evidence="1" key="2">
    <citation type="submission" date="2025-09" db="UniProtKB">
        <authorList>
            <consortium name="Ensembl"/>
        </authorList>
    </citation>
    <scope>IDENTIFICATION</scope>
</reference>
<dbReference type="Proteomes" id="UP000261380">
    <property type="component" value="Unplaced"/>
</dbReference>
<dbReference type="Ensembl" id="ENSXCOT00000001245.1">
    <property type="protein sequence ID" value="ENSXCOP00000001227.1"/>
    <property type="gene ID" value="ENSXCOG00000001012.1"/>
</dbReference>
<evidence type="ECO:0000313" key="2">
    <source>
        <dbReference type="Proteomes" id="UP000261380"/>
    </source>
</evidence>
<evidence type="ECO:0000313" key="1">
    <source>
        <dbReference type="Ensembl" id="ENSXCOP00000001227.1"/>
    </source>
</evidence>
<dbReference type="AlphaFoldDB" id="A0A3B5KRW8"/>
<sequence length="61" mass="7516">MMKLWLPPRTLSYYPNFNRPHLPRCKLRLTHPKCARQRSLLLFHLHLPPHWTRPILWLLPL</sequence>
<accession>A0A3B5KRW8</accession>